<gene>
    <name evidence="2" type="ORF">AVDCRST_MAG30-2186</name>
</gene>
<dbReference type="AlphaFoldDB" id="A0A6J4SUS7"/>
<accession>A0A6J4SUS7</accession>
<feature type="compositionally biased region" description="Basic and acidic residues" evidence="1">
    <location>
        <begin position="22"/>
        <end position="43"/>
    </location>
</feature>
<feature type="non-terminal residue" evidence="2">
    <location>
        <position position="156"/>
    </location>
</feature>
<proteinExistence type="predicted"/>
<dbReference type="EMBL" id="CADCVS010000287">
    <property type="protein sequence ID" value="CAA9505748.1"/>
    <property type="molecule type" value="Genomic_DNA"/>
</dbReference>
<feature type="non-terminal residue" evidence="2">
    <location>
        <position position="1"/>
    </location>
</feature>
<sequence length="156" mass="17396">APPRRSNDPAGRAGRRPPVQARHADHQQGDARRQEVHGREDRLRRPRDHRRAHGQGSPRAARGLRQDPHPGPRGPLPPRRRRDLPGPRRGPGAPRPDARDPLARRVRAQPPREDDGPAPRQRAPRRAVPAGRRVQAQGRHLPHGPGQQGLRALPLV</sequence>
<feature type="compositionally biased region" description="Low complexity" evidence="1">
    <location>
        <begin position="118"/>
        <end position="136"/>
    </location>
</feature>
<name>A0A6J4SUS7_9ACTN</name>
<evidence type="ECO:0000256" key="1">
    <source>
        <dbReference type="SAM" id="MobiDB-lite"/>
    </source>
</evidence>
<feature type="region of interest" description="Disordered" evidence="1">
    <location>
        <begin position="1"/>
        <end position="156"/>
    </location>
</feature>
<dbReference type="GO" id="GO:0005840">
    <property type="term" value="C:ribosome"/>
    <property type="evidence" value="ECO:0007669"/>
    <property type="project" value="UniProtKB-KW"/>
</dbReference>
<feature type="compositionally biased region" description="Basic residues" evidence="1">
    <location>
        <begin position="44"/>
        <end position="53"/>
    </location>
</feature>
<organism evidence="2">
    <name type="scientific">uncultured Solirubrobacteraceae bacterium</name>
    <dbReference type="NCBI Taxonomy" id="1162706"/>
    <lineage>
        <taxon>Bacteria</taxon>
        <taxon>Bacillati</taxon>
        <taxon>Actinomycetota</taxon>
        <taxon>Thermoleophilia</taxon>
        <taxon>Solirubrobacterales</taxon>
        <taxon>Solirubrobacteraceae</taxon>
        <taxon>environmental samples</taxon>
    </lineage>
</organism>
<reference evidence="2" key="1">
    <citation type="submission" date="2020-02" db="EMBL/GenBank/DDBJ databases">
        <authorList>
            <person name="Meier V. D."/>
        </authorList>
    </citation>
    <scope>NUCLEOTIDE SEQUENCE</scope>
    <source>
        <strain evidence="2">AVDCRST_MAG30</strain>
    </source>
</reference>
<protein>
    <submittedName>
        <fullName evidence="2">SSU ribosomal protein S7p (S5e)</fullName>
    </submittedName>
</protein>
<keyword evidence="2" id="KW-0687">Ribonucleoprotein</keyword>
<keyword evidence="2" id="KW-0689">Ribosomal protein</keyword>
<evidence type="ECO:0000313" key="2">
    <source>
        <dbReference type="EMBL" id="CAA9505748.1"/>
    </source>
</evidence>